<evidence type="ECO:0000256" key="1">
    <source>
        <dbReference type="SAM" id="MobiDB-lite"/>
    </source>
</evidence>
<evidence type="ECO:0000313" key="3">
    <source>
        <dbReference type="Proteomes" id="UP000003959"/>
    </source>
</evidence>
<dbReference type="AlphaFoldDB" id="F4XRX7"/>
<organism evidence="2 3">
    <name type="scientific">Moorena producens 3L</name>
    <dbReference type="NCBI Taxonomy" id="489825"/>
    <lineage>
        <taxon>Bacteria</taxon>
        <taxon>Bacillati</taxon>
        <taxon>Cyanobacteriota</taxon>
        <taxon>Cyanophyceae</taxon>
        <taxon>Coleofasciculales</taxon>
        <taxon>Coleofasciculaceae</taxon>
        <taxon>Moorena</taxon>
    </lineage>
</organism>
<accession>F4XRX7</accession>
<feature type="region of interest" description="Disordered" evidence="1">
    <location>
        <begin position="1"/>
        <end position="22"/>
    </location>
</feature>
<feature type="compositionally biased region" description="Basic residues" evidence="1">
    <location>
        <begin position="13"/>
        <end position="22"/>
    </location>
</feature>
<keyword evidence="3" id="KW-1185">Reference proteome</keyword>
<dbReference type="HOGENOM" id="CLU_3292582_0_0_3"/>
<evidence type="ECO:0000313" key="2">
    <source>
        <dbReference type="EMBL" id="EGJ32696.1"/>
    </source>
</evidence>
<name>F4XRX7_9CYAN</name>
<sequence length="40" mass="4466">MGIQPDLILGGRNHTHTQQRCKKKPGLISLGVLQKLIKMN</sequence>
<reference evidence="3" key="1">
    <citation type="journal article" date="2011" name="Proc. Natl. Acad. Sci. U.S.A.">
        <title>Genomic insights into the physiology and ecology of the marine filamentous cyanobacterium Lyngbya majuscula.</title>
        <authorList>
            <person name="Jones A.C."/>
            <person name="Monroe E.A."/>
            <person name="Podell S."/>
            <person name="Hess W.R."/>
            <person name="Klages S."/>
            <person name="Esquenazi E."/>
            <person name="Niessen S."/>
            <person name="Hoover H."/>
            <person name="Rothmann M."/>
            <person name="Lasken R.S."/>
            <person name="Yates J.R.III."/>
            <person name="Reinhardt R."/>
            <person name="Kube M."/>
            <person name="Burkart M.D."/>
            <person name="Allen E.E."/>
            <person name="Dorrestein P.C."/>
            <person name="Gerwick W.H."/>
            <person name="Gerwick L."/>
        </authorList>
    </citation>
    <scope>NUCLEOTIDE SEQUENCE [LARGE SCALE GENOMIC DNA]</scope>
    <source>
        <strain evidence="3">3L</strain>
    </source>
</reference>
<dbReference type="EMBL" id="GL890907">
    <property type="protein sequence ID" value="EGJ32696.1"/>
    <property type="molecule type" value="Genomic_DNA"/>
</dbReference>
<proteinExistence type="predicted"/>
<gene>
    <name evidence="2" type="ORF">LYNGBM3L_04940</name>
</gene>
<dbReference type="Proteomes" id="UP000003959">
    <property type="component" value="Unassembled WGS sequence"/>
</dbReference>
<protein>
    <submittedName>
        <fullName evidence="2">Uncharacterized protein</fullName>
    </submittedName>
</protein>